<keyword evidence="6" id="KW-1185">Reference proteome</keyword>
<dbReference type="RefSeq" id="XP_022343894.1">
    <property type="nucleotide sequence ID" value="XM_022488186.1"/>
</dbReference>
<dbReference type="SUPFAM" id="SSF82671">
    <property type="entry name" value="SEA domain"/>
    <property type="match status" value="1"/>
</dbReference>
<protein>
    <submittedName>
        <fullName evidence="7">Mucin-5AC-like isoform X3</fullName>
    </submittedName>
</protein>
<keyword evidence="2" id="KW-0964">Secreted</keyword>
<dbReference type="GeneID" id="111136981"/>
<dbReference type="Gene3D" id="3.30.70.960">
    <property type="entry name" value="SEA domain"/>
    <property type="match status" value="1"/>
</dbReference>
<dbReference type="PROSITE" id="PS50024">
    <property type="entry name" value="SEA"/>
    <property type="match status" value="1"/>
</dbReference>
<feature type="domain" description="SEA" evidence="5">
    <location>
        <begin position="424"/>
        <end position="545"/>
    </location>
</feature>
<dbReference type="InterPro" id="IPR000082">
    <property type="entry name" value="SEA_dom"/>
</dbReference>
<feature type="compositionally biased region" description="Polar residues" evidence="3">
    <location>
        <begin position="407"/>
        <end position="424"/>
    </location>
</feature>
<name>A0A8B8EV93_CRAVI</name>
<feature type="region of interest" description="Disordered" evidence="3">
    <location>
        <begin position="87"/>
        <end position="283"/>
    </location>
</feature>
<feature type="transmembrane region" description="Helical" evidence="4">
    <location>
        <begin position="57"/>
        <end position="78"/>
    </location>
</feature>
<feature type="region of interest" description="Disordered" evidence="3">
    <location>
        <begin position="323"/>
        <end position="393"/>
    </location>
</feature>
<dbReference type="Pfam" id="PF01390">
    <property type="entry name" value="SEA"/>
    <property type="match status" value="1"/>
</dbReference>
<proteinExistence type="predicted"/>
<dbReference type="PANTHER" id="PTHR47246">
    <property type="entry name" value="MUCIN-19"/>
    <property type="match status" value="1"/>
</dbReference>
<feature type="compositionally biased region" description="Polar residues" evidence="3">
    <location>
        <begin position="271"/>
        <end position="280"/>
    </location>
</feature>
<reference evidence="7" key="1">
    <citation type="submission" date="2025-08" db="UniProtKB">
        <authorList>
            <consortium name="RefSeq"/>
        </authorList>
    </citation>
    <scope>IDENTIFICATION</scope>
    <source>
        <tissue evidence="7">Whole sample</tissue>
    </source>
</reference>
<feature type="compositionally biased region" description="Low complexity" evidence="3">
    <location>
        <begin position="330"/>
        <end position="393"/>
    </location>
</feature>
<keyword evidence="4" id="KW-1133">Transmembrane helix</keyword>
<accession>A0A8B8EV93</accession>
<organism evidence="6 7">
    <name type="scientific">Crassostrea virginica</name>
    <name type="common">Eastern oyster</name>
    <dbReference type="NCBI Taxonomy" id="6565"/>
    <lineage>
        <taxon>Eukaryota</taxon>
        <taxon>Metazoa</taxon>
        <taxon>Spiralia</taxon>
        <taxon>Lophotrochozoa</taxon>
        <taxon>Mollusca</taxon>
        <taxon>Bivalvia</taxon>
        <taxon>Autobranchia</taxon>
        <taxon>Pteriomorphia</taxon>
        <taxon>Ostreida</taxon>
        <taxon>Ostreoidea</taxon>
        <taxon>Ostreidae</taxon>
        <taxon>Crassostrea</taxon>
    </lineage>
</organism>
<dbReference type="PANTHER" id="PTHR47246:SF1">
    <property type="entry name" value="MUCIN-19"/>
    <property type="match status" value="1"/>
</dbReference>
<evidence type="ECO:0000256" key="2">
    <source>
        <dbReference type="ARBA" id="ARBA00022525"/>
    </source>
</evidence>
<evidence type="ECO:0000313" key="7">
    <source>
        <dbReference type="RefSeq" id="XP_022343894.1"/>
    </source>
</evidence>
<evidence type="ECO:0000256" key="4">
    <source>
        <dbReference type="SAM" id="Phobius"/>
    </source>
</evidence>
<keyword evidence="4" id="KW-0472">Membrane</keyword>
<comment type="subcellular location">
    <subcellularLocation>
        <location evidence="1">Secreted</location>
    </subcellularLocation>
</comment>
<feature type="region of interest" description="Disordered" evidence="3">
    <location>
        <begin position="710"/>
        <end position="730"/>
    </location>
</feature>
<evidence type="ECO:0000259" key="5">
    <source>
        <dbReference type="PROSITE" id="PS50024"/>
    </source>
</evidence>
<dbReference type="Proteomes" id="UP000694844">
    <property type="component" value="Chromosome 5"/>
</dbReference>
<feature type="region of interest" description="Disordered" evidence="3">
    <location>
        <begin position="405"/>
        <end position="424"/>
    </location>
</feature>
<dbReference type="GO" id="GO:0005576">
    <property type="term" value="C:extracellular region"/>
    <property type="evidence" value="ECO:0007669"/>
    <property type="project" value="UniProtKB-SubCell"/>
</dbReference>
<keyword evidence="4" id="KW-0812">Transmembrane</keyword>
<evidence type="ECO:0000313" key="6">
    <source>
        <dbReference type="Proteomes" id="UP000694844"/>
    </source>
</evidence>
<evidence type="ECO:0000256" key="1">
    <source>
        <dbReference type="ARBA" id="ARBA00004613"/>
    </source>
</evidence>
<sequence>MAQLKRFTSIANDEEEVHSFTNPAYHVTSDDPEDLEQKWQTQDEEEIFKPPPQRCTMFNVAVALFILAAGGLAVVLIIKMSEDNYSVQTTPRPVPLKTSPHTTVSTSQSTTNPKDTTTTSGMRTTTMTSTVSDRQTTRSSTSRPTSTTITSRTTTTETLSKSTTVTTGSPITTSSSTTTTSETTTVTTGSPITTSSSTTTTSEATTSTTVATTTTERSTSTAPSTTTVLSTAMPSITTTTTSTIPPSTTTTSTIPPSTTTTSTIPPSTTTVASSPGQSPATTTTTTITTTITTTNQTTLQPQTSTRTATMLTTASTSKAAIENTTLIPQTTSTSTEASKPPTTLSTTTQTSTYQPTMTKSTTSTSTTIQSSMNTSKTSPPELSSTASSTSISNTSISTTIVPSSSTLGAVNHTTGDPINSTETGGLTFEASLKVTSITWSDDYQNTTSEAYQELVSNFTHQVEDAIQSSEVGESFSHVSVESVRPGSVVFDFRVVMKTSAYRVNESQAIVTPSVVRWVLVTAVQNAKNSGSQLLLSGVDVNNISVVVATLTTQSTPSTMPSTAVSNMKTTASTQQPTVAMTTIPNNTTVSPCTDMDYLRNTLLSHCLDVTQMNVVASSNSQDEKCQFVLAAVDCILQKIAADFEVTCSEEHKRGALVGFSDIIQSYIAIDPVTCLMTTLTSTPTVKNSTNTTSSTISHSTTSVTRTTAIAQTTASSTKPRKTVAMTTTPHNKTVSPCTDMDYLRSTLLSHCLNVTQMNVVASSNSQDEKCQFVLAAVDCILQKITVDFEVTCSEEHKRGALFGFSDIIQSYLAIDPVTCLMTTLTSTPTVKNSTNTPSSTTLSTSLSATTTAITQTTASSTKPRTTVAMTTTPHNKTVSPCTDMDYLRDTLLSHCLDVTQMNVVASSNSQDEKCQFVLAGVDCILQKITADFEVTCSEEHKRSALVGFSDIIQSYLAIDPVTCLESG</sequence>
<gene>
    <name evidence="7" type="primary">LOC111136981</name>
</gene>
<feature type="compositionally biased region" description="Low complexity" evidence="3">
    <location>
        <begin position="106"/>
        <end position="227"/>
    </location>
</feature>
<dbReference type="InterPro" id="IPR036364">
    <property type="entry name" value="SEA_dom_sf"/>
</dbReference>
<dbReference type="SMART" id="SM00200">
    <property type="entry name" value="SEA"/>
    <property type="match status" value="1"/>
</dbReference>
<evidence type="ECO:0000256" key="3">
    <source>
        <dbReference type="SAM" id="MobiDB-lite"/>
    </source>
</evidence>
<dbReference type="OrthoDB" id="10673650at2759"/>
<dbReference type="AlphaFoldDB" id="A0A8B8EV93"/>
<feature type="compositionally biased region" description="Low complexity" evidence="3">
    <location>
        <begin position="234"/>
        <end position="270"/>
    </location>
</feature>